<dbReference type="GO" id="GO:0030245">
    <property type="term" value="P:cellulose catabolic process"/>
    <property type="evidence" value="ECO:0007669"/>
    <property type="project" value="UniProtKB-KW"/>
</dbReference>
<evidence type="ECO:0000256" key="1">
    <source>
        <dbReference type="ARBA" id="ARBA00000448"/>
    </source>
</evidence>
<comment type="similarity">
    <text evidence="4 14">Belongs to the glycosyl hydrolase 3 family.</text>
</comment>
<keyword evidence="12 14" id="KW-0326">Glycosidase</keyword>
<dbReference type="InterPro" id="IPR050288">
    <property type="entry name" value="Cellulose_deg_GH3"/>
</dbReference>
<evidence type="ECO:0000256" key="5">
    <source>
        <dbReference type="ARBA" id="ARBA00012744"/>
    </source>
</evidence>
<dbReference type="InterPro" id="IPR001764">
    <property type="entry name" value="Glyco_hydro_3_N"/>
</dbReference>
<evidence type="ECO:0000256" key="9">
    <source>
        <dbReference type="ARBA" id="ARBA00023001"/>
    </source>
</evidence>
<comment type="catalytic activity">
    <reaction evidence="1 14">
        <text>Hydrolysis of terminal, non-reducing beta-D-glucosyl residues with release of beta-D-glucose.</text>
        <dbReference type="EC" id="3.2.1.21"/>
    </reaction>
</comment>
<dbReference type="SMART" id="SM01217">
    <property type="entry name" value="Fn3_like"/>
    <property type="match status" value="1"/>
</dbReference>
<keyword evidence="13 14" id="KW-0624">Polysaccharide degradation</keyword>
<dbReference type="AlphaFoldDB" id="A0A9N9LM79"/>
<accession>A0A9N9LM79</accession>
<evidence type="ECO:0000256" key="7">
    <source>
        <dbReference type="ARBA" id="ARBA00022729"/>
    </source>
</evidence>
<dbReference type="PANTHER" id="PTHR42715:SF5">
    <property type="entry name" value="BETA-GLUCOSIDASE M-RELATED"/>
    <property type="match status" value="1"/>
</dbReference>
<feature type="chain" id="PRO_5040105937" description="beta-glucosidase" evidence="15">
    <location>
        <begin position="21"/>
        <end position="771"/>
    </location>
</feature>
<dbReference type="SUPFAM" id="SSF52279">
    <property type="entry name" value="Beta-D-glucan exohydrolase, C-terminal domain"/>
    <property type="match status" value="1"/>
</dbReference>
<evidence type="ECO:0000313" key="17">
    <source>
        <dbReference type="EMBL" id="CAG8974874.1"/>
    </source>
</evidence>
<evidence type="ECO:0000259" key="16">
    <source>
        <dbReference type="SMART" id="SM01217"/>
    </source>
</evidence>
<evidence type="ECO:0000313" key="18">
    <source>
        <dbReference type="Proteomes" id="UP000701801"/>
    </source>
</evidence>
<dbReference type="Gene3D" id="3.40.50.1700">
    <property type="entry name" value="Glycoside hydrolase family 3 C-terminal domain"/>
    <property type="match status" value="1"/>
</dbReference>
<dbReference type="Gene3D" id="2.60.40.10">
    <property type="entry name" value="Immunoglobulins"/>
    <property type="match status" value="1"/>
</dbReference>
<dbReference type="Gene3D" id="3.20.20.300">
    <property type="entry name" value="Glycoside hydrolase, family 3, N-terminal domain"/>
    <property type="match status" value="1"/>
</dbReference>
<reference evidence="17" key="1">
    <citation type="submission" date="2021-07" db="EMBL/GenBank/DDBJ databases">
        <authorList>
            <person name="Durling M."/>
        </authorList>
    </citation>
    <scope>NUCLEOTIDE SEQUENCE</scope>
</reference>
<evidence type="ECO:0000256" key="13">
    <source>
        <dbReference type="ARBA" id="ARBA00023326"/>
    </source>
</evidence>
<feature type="signal peptide" evidence="15">
    <location>
        <begin position="1"/>
        <end position="20"/>
    </location>
</feature>
<dbReference type="EC" id="3.2.1.21" evidence="5 14"/>
<dbReference type="InterPro" id="IPR036881">
    <property type="entry name" value="Glyco_hydro_3_C_sf"/>
</dbReference>
<dbReference type="Proteomes" id="UP000701801">
    <property type="component" value="Unassembled WGS sequence"/>
</dbReference>
<evidence type="ECO:0000256" key="15">
    <source>
        <dbReference type="SAM" id="SignalP"/>
    </source>
</evidence>
<comment type="pathway">
    <text evidence="3 14">Glycan metabolism; cellulose degradation.</text>
</comment>
<organism evidence="17 18">
    <name type="scientific">Hymenoscyphus albidus</name>
    <dbReference type="NCBI Taxonomy" id="595503"/>
    <lineage>
        <taxon>Eukaryota</taxon>
        <taxon>Fungi</taxon>
        <taxon>Dikarya</taxon>
        <taxon>Ascomycota</taxon>
        <taxon>Pezizomycotina</taxon>
        <taxon>Leotiomycetes</taxon>
        <taxon>Helotiales</taxon>
        <taxon>Helotiaceae</taxon>
        <taxon>Hymenoscyphus</taxon>
    </lineage>
</organism>
<dbReference type="PROSITE" id="PS00775">
    <property type="entry name" value="GLYCOSYL_HYDROL_F3"/>
    <property type="match status" value="1"/>
</dbReference>
<keyword evidence="7 15" id="KW-0732">Signal</keyword>
<dbReference type="EMBL" id="CAJVRM010000116">
    <property type="protein sequence ID" value="CAG8974874.1"/>
    <property type="molecule type" value="Genomic_DNA"/>
</dbReference>
<evidence type="ECO:0000256" key="2">
    <source>
        <dbReference type="ARBA" id="ARBA00004613"/>
    </source>
</evidence>
<evidence type="ECO:0000256" key="10">
    <source>
        <dbReference type="ARBA" id="ARBA00023180"/>
    </source>
</evidence>
<evidence type="ECO:0000256" key="14">
    <source>
        <dbReference type="RuleBase" id="RU361161"/>
    </source>
</evidence>
<dbReference type="InterPro" id="IPR002772">
    <property type="entry name" value="Glyco_hydro_3_C"/>
</dbReference>
<protein>
    <recommendedName>
        <fullName evidence="5 14">beta-glucosidase</fullName>
        <ecNumber evidence="5 14">3.2.1.21</ecNumber>
    </recommendedName>
</protein>
<dbReference type="InterPro" id="IPR026891">
    <property type="entry name" value="Fn3-like"/>
</dbReference>
<dbReference type="PANTHER" id="PTHR42715">
    <property type="entry name" value="BETA-GLUCOSIDASE"/>
    <property type="match status" value="1"/>
</dbReference>
<dbReference type="GO" id="GO:0008422">
    <property type="term" value="F:beta-glucosidase activity"/>
    <property type="evidence" value="ECO:0007669"/>
    <property type="project" value="UniProtKB-EC"/>
</dbReference>
<keyword evidence="10" id="KW-0325">Glycoprotein</keyword>
<evidence type="ECO:0000256" key="12">
    <source>
        <dbReference type="ARBA" id="ARBA00023295"/>
    </source>
</evidence>
<keyword evidence="6" id="KW-0964">Secreted</keyword>
<dbReference type="InterPro" id="IPR036962">
    <property type="entry name" value="Glyco_hydro_3_N_sf"/>
</dbReference>
<dbReference type="FunFam" id="3.20.20.300:FF:000002">
    <property type="entry name" value="Probable beta-glucosidase"/>
    <property type="match status" value="1"/>
</dbReference>
<dbReference type="InterPro" id="IPR013783">
    <property type="entry name" value="Ig-like_fold"/>
</dbReference>
<evidence type="ECO:0000256" key="6">
    <source>
        <dbReference type="ARBA" id="ARBA00022525"/>
    </source>
</evidence>
<comment type="caution">
    <text evidence="17">The sequence shown here is derived from an EMBL/GenBank/DDBJ whole genome shotgun (WGS) entry which is preliminary data.</text>
</comment>
<dbReference type="InterPro" id="IPR017853">
    <property type="entry name" value="GH"/>
</dbReference>
<keyword evidence="11 14" id="KW-0119">Carbohydrate metabolism</keyword>
<evidence type="ECO:0000256" key="8">
    <source>
        <dbReference type="ARBA" id="ARBA00022801"/>
    </source>
</evidence>
<keyword evidence="9" id="KW-0136">Cellulose degradation</keyword>
<evidence type="ECO:0000256" key="3">
    <source>
        <dbReference type="ARBA" id="ARBA00004987"/>
    </source>
</evidence>
<dbReference type="InterPro" id="IPR019800">
    <property type="entry name" value="Glyco_hydro_3_AS"/>
</dbReference>
<dbReference type="Pfam" id="PF00933">
    <property type="entry name" value="Glyco_hydro_3"/>
    <property type="match status" value="1"/>
</dbReference>
<keyword evidence="8 14" id="KW-0378">Hydrolase</keyword>
<dbReference type="SUPFAM" id="SSF51445">
    <property type="entry name" value="(Trans)glycosidases"/>
    <property type="match status" value="1"/>
</dbReference>
<evidence type="ECO:0000256" key="4">
    <source>
        <dbReference type="ARBA" id="ARBA00005336"/>
    </source>
</evidence>
<dbReference type="OrthoDB" id="416222at2759"/>
<evidence type="ECO:0000256" key="11">
    <source>
        <dbReference type="ARBA" id="ARBA00023277"/>
    </source>
</evidence>
<keyword evidence="18" id="KW-1185">Reference proteome</keyword>
<proteinExistence type="inferred from homology"/>
<dbReference type="Pfam" id="PF01915">
    <property type="entry name" value="Glyco_hydro_3_C"/>
    <property type="match status" value="1"/>
</dbReference>
<dbReference type="Pfam" id="PF14310">
    <property type="entry name" value="Fn3-like"/>
    <property type="match status" value="1"/>
</dbReference>
<name>A0A9N9LM79_9HELO</name>
<feature type="domain" description="Fibronectin type III-like" evidence="16">
    <location>
        <begin position="693"/>
        <end position="759"/>
    </location>
</feature>
<sequence>MLSLNWMWLALSILNYIVNAENITDDAYFYGQVPAVSYSPMPGSRPWATAYSTAVKFVSQMTLEERVNITVGYSTTTGCVGATGSVSRLNWTGLCMQDAGNGVRATDMVNAYPAGLHSGASWNRALTNLCAAHMGREYRAKGVHVLLGPVVGPLGRVAFGGRNWEGFSNDPYLSGELVGENIRGVQDQGVTTSVKHCIVNEQENFRNPTVYGNVTLNITVASVPTNIDDKTMHELYLWPFVDAIQAGTGSVMCSYQRINNSYACHNSKSQNGILKGELGFEGFIVSDWGAQHTGWTSAEGGLDVAMPNSNRYWGAKGELLAAAITNGSLPEARVTDMATRIVASWYQMGQDLDFPEVGLWKAADYYGPHKTVNARDPASKPILLQGAIEGHVLVKNVNKTLPFEKPQMLSIFGYDAIATSASTQFQRNRPPTGTAYVNGTLYVGGGSGASSPAYISSPFDALQNKAYEDDTTLFWDFQSANLLVDTSSDACLVFVNSWATEGSDRLNFHDDFSDGLIKNVATNCSNTVVVIHNAGPRLVDQWINHENITAVIFGHLPGQDAGRAIVSILYGQQSPSGKLPYTVARNESQYNIVPVKPEAEYGLFPQDNFTDGVYIDYRDFDKKNITSRYEFGFGLTYTTFSFSNLSAAFLPGVSTSSLPPSSSIIEGGTASLFDVIARVEACVTTTGDVGAMEVAQLYIGIPGGPIRQLRGFDKVSIDPGQTATFSFNLKRRDLSEWNVVQQAWTLQKGEYEIWVGSSSRDLPLNGKLTID</sequence>
<gene>
    <name evidence="17" type="ORF">HYALB_00000489</name>
</gene>
<dbReference type="GO" id="GO:0005576">
    <property type="term" value="C:extracellular region"/>
    <property type="evidence" value="ECO:0007669"/>
    <property type="project" value="UniProtKB-SubCell"/>
</dbReference>
<dbReference type="PRINTS" id="PR00133">
    <property type="entry name" value="GLHYDRLASE3"/>
</dbReference>
<comment type="subcellular location">
    <subcellularLocation>
        <location evidence="2">Secreted</location>
    </subcellularLocation>
</comment>